<gene>
    <name evidence="1" type="ORF">MRATA1EN22A_LOCUS29043</name>
</gene>
<comment type="caution">
    <text evidence="1">The sequence shown here is derived from an EMBL/GenBank/DDBJ whole genome shotgun (WGS) entry which is preliminary data.</text>
</comment>
<sequence>MQPPWCLRVYRPALPCLGLRDLCKADCRSHPPCREAAQHLWGPPQLLGEAKSQEQLLRCGSAAVIASRDAEPSPSQHNYLLRLIHAVAYIKSSVQAAPVAQWSRICLPMQETQV</sequence>
<proteinExistence type="predicted"/>
<name>A0ACB1KES0_RANTA</name>
<evidence type="ECO:0000313" key="2">
    <source>
        <dbReference type="Proteomes" id="UP001162501"/>
    </source>
</evidence>
<reference evidence="1" key="1">
    <citation type="submission" date="2025-03" db="EMBL/GenBank/DDBJ databases">
        <authorList>
            <consortium name="ELIXIR-Norway"/>
            <consortium name="Elixir Norway"/>
        </authorList>
    </citation>
    <scope>NUCLEOTIDE SEQUENCE</scope>
</reference>
<evidence type="ECO:0000313" key="1">
    <source>
        <dbReference type="EMBL" id="CAM9146718.1"/>
    </source>
</evidence>
<organism evidence="1 2">
    <name type="scientific">Rangifer tarandus platyrhynchus</name>
    <name type="common">Svalbard reindeer</name>
    <dbReference type="NCBI Taxonomy" id="3082113"/>
    <lineage>
        <taxon>Eukaryota</taxon>
        <taxon>Metazoa</taxon>
        <taxon>Chordata</taxon>
        <taxon>Craniata</taxon>
        <taxon>Vertebrata</taxon>
        <taxon>Euteleostomi</taxon>
        <taxon>Mammalia</taxon>
        <taxon>Eutheria</taxon>
        <taxon>Laurasiatheria</taxon>
        <taxon>Artiodactyla</taxon>
        <taxon>Ruminantia</taxon>
        <taxon>Pecora</taxon>
        <taxon>Cervidae</taxon>
        <taxon>Odocoileinae</taxon>
        <taxon>Rangifer</taxon>
    </lineage>
</organism>
<accession>A0ACB1KES0</accession>
<dbReference type="EMBL" id="CATOBB020000398">
    <property type="protein sequence ID" value="CAM9146718.1"/>
    <property type="molecule type" value="Genomic_DNA"/>
</dbReference>
<dbReference type="Proteomes" id="UP001162501">
    <property type="component" value="Unassembled WGS sequence"/>
</dbReference>
<protein>
    <submittedName>
        <fullName evidence="1">Uncharacterized protein</fullName>
    </submittedName>
</protein>